<keyword evidence="2" id="KW-1185">Reference proteome</keyword>
<name>A0ACC5VX76_9GAMM</name>
<evidence type="ECO:0000313" key="1">
    <source>
        <dbReference type="EMBL" id="MBZ5488687.1"/>
    </source>
</evidence>
<accession>A0ACC5VX76</accession>
<dbReference type="EMBL" id="JABYQT010000010">
    <property type="protein sequence ID" value="MBZ5488687.1"/>
    <property type="molecule type" value="Genomic_DNA"/>
</dbReference>
<protein>
    <submittedName>
        <fullName evidence="1">Uncharacterized protein</fullName>
    </submittedName>
</protein>
<evidence type="ECO:0000313" key="2">
    <source>
        <dbReference type="Proteomes" id="UP001319846"/>
    </source>
</evidence>
<organism evidence="1 2">
    <name type="scientific">Vreelandella aquamarina</name>
    <dbReference type="NCBI Taxonomy" id="77097"/>
    <lineage>
        <taxon>Bacteria</taxon>
        <taxon>Pseudomonadati</taxon>
        <taxon>Pseudomonadota</taxon>
        <taxon>Gammaproteobacteria</taxon>
        <taxon>Oceanospirillales</taxon>
        <taxon>Halomonadaceae</taxon>
        <taxon>Vreelandella</taxon>
    </lineage>
</organism>
<comment type="caution">
    <text evidence="1">The sequence shown here is derived from an EMBL/GenBank/DDBJ whole genome shotgun (WGS) entry which is preliminary data.</text>
</comment>
<sequence>MMVLNILRESFSSLFCYMRSLNKALIGPLILALAAELLTLTLSMNEPFSLFFYYSAHWFAEFISLVSYTLLAIIVIQTVLQDNVNGFGFGLFWRKRETRFLLHQLGLIALLIPVSFLGFIPGIGSWLVMLMAGYLFSRFALVFPGIALNQGITFRVAWKLSQRYQLSVFTLAALLPGIGMVITDLLLIDLYSLPLKFILDFVLSVFFIIAMALLYRNIVLRAASQN</sequence>
<proteinExistence type="predicted"/>
<dbReference type="Proteomes" id="UP001319846">
    <property type="component" value="Unassembled WGS sequence"/>
</dbReference>
<reference evidence="1" key="1">
    <citation type="submission" date="2020-06" db="EMBL/GenBank/DDBJ databases">
        <title>Whole Genome Sequence of Halomonas aquamarina MB598.</title>
        <authorList>
            <person name="Pervaiz M."/>
            <person name="Fariq A."/>
            <person name="Yasmin A."/>
            <person name="Welch M."/>
        </authorList>
    </citation>
    <scope>NUCLEOTIDE SEQUENCE</scope>
    <source>
        <strain evidence="1">MB598</strain>
    </source>
</reference>
<gene>
    <name evidence="1" type="ORF">HW452_14260</name>
</gene>